<dbReference type="AlphaFoldDB" id="A0A0L0V2S4"/>
<dbReference type="EMBL" id="AJIL01000134">
    <property type="protein sequence ID" value="KNE93610.1"/>
    <property type="molecule type" value="Genomic_DNA"/>
</dbReference>
<organism evidence="1 2">
    <name type="scientific">Puccinia striiformis f. sp. tritici PST-78</name>
    <dbReference type="NCBI Taxonomy" id="1165861"/>
    <lineage>
        <taxon>Eukaryota</taxon>
        <taxon>Fungi</taxon>
        <taxon>Dikarya</taxon>
        <taxon>Basidiomycota</taxon>
        <taxon>Pucciniomycotina</taxon>
        <taxon>Pucciniomycetes</taxon>
        <taxon>Pucciniales</taxon>
        <taxon>Pucciniaceae</taxon>
        <taxon>Puccinia</taxon>
    </lineage>
</organism>
<dbReference type="Proteomes" id="UP000054564">
    <property type="component" value="Unassembled WGS sequence"/>
</dbReference>
<comment type="caution">
    <text evidence="1">The sequence shown here is derived from an EMBL/GenBank/DDBJ whole genome shotgun (WGS) entry which is preliminary data.</text>
</comment>
<keyword evidence="2" id="KW-1185">Reference proteome</keyword>
<reference evidence="2" key="1">
    <citation type="submission" date="2014-03" db="EMBL/GenBank/DDBJ databases">
        <title>The Genome Sequence of Puccinia striiformis f. sp. tritici PST-78.</title>
        <authorList>
            <consortium name="The Broad Institute Genome Sequencing Platform"/>
            <person name="Cuomo C."/>
            <person name="Hulbert S."/>
            <person name="Chen X."/>
            <person name="Walker B."/>
            <person name="Young S.K."/>
            <person name="Zeng Q."/>
            <person name="Gargeya S."/>
            <person name="Fitzgerald M."/>
            <person name="Haas B."/>
            <person name="Abouelleil A."/>
            <person name="Alvarado L."/>
            <person name="Arachchi H.M."/>
            <person name="Berlin A.M."/>
            <person name="Chapman S.B."/>
            <person name="Goldberg J."/>
            <person name="Griggs A."/>
            <person name="Gujja S."/>
            <person name="Hansen M."/>
            <person name="Howarth C."/>
            <person name="Imamovic A."/>
            <person name="Larimer J."/>
            <person name="McCowan C."/>
            <person name="Montmayeur A."/>
            <person name="Murphy C."/>
            <person name="Neiman D."/>
            <person name="Pearson M."/>
            <person name="Priest M."/>
            <person name="Roberts A."/>
            <person name="Saif S."/>
            <person name="Shea T."/>
            <person name="Sisk P."/>
            <person name="Sykes S."/>
            <person name="Wortman J."/>
            <person name="Nusbaum C."/>
            <person name="Birren B."/>
        </authorList>
    </citation>
    <scope>NUCLEOTIDE SEQUENCE [LARGE SCALE GENOMIC DNA]</scope>
    <source>
        <strain evidence="2">race PST-78</strain>
    </source>
</reference>
<accession>A0A0L0V2S4</accession>
<evidence type="ECO:0000313" key="2">
    <source>
        <dbReference type="Proteomes" id="UP000054564"/>
    </source>
</evidence>
<sequence length="349" mass="40095">MTFPGTQAPWVMLRNDLMTQLPQYLLKKHPSHQVVSLKIGQPVPNLFDARSRSKRLEERKTGHQTRSHPSPDFELTLQTIKMLDQTIEGTMVAMLEYITCTMEIIHLELFSFCDLYIRTLVITSSNPKNEQNHEATRQMGGVVLKLTGECSQLTDRMVRQSRASDLSLLQAHWQEKAELPDKRLGSPATIIACEAPRSALRIEVITMARPIVTLIKLSRTLWSKTTQTPTRKLPFILAPQLNLETLTSLYKAFQLIFAPLSRCVDVLSDSHRRNTEAWITAEMRESINAMTRVPEHNLVRLPRCPLPIPYGVDHWDFEAWLLVWKLLWYSAKDHFLASLVNPELRLNIP</sequence>
<proteinExistence type="predicted"/>
<name>A0A0L0V2S4_9BASI</name>
<evidence type="ECO:0000313" key="1">
    <source>
        <dbReference type="EMBL" id="KNE93610.1"/>
    </source>
</evidence>
<dbReference type="PANTHER" id="PTHR33069">
    <property type="entry name" value="CHROMOSOME 7, WHOLE GENOME SHOTGUN SEQUENCE-RELATED"/>
    <property type="match status" value="1"/>
</dbReference>
<dbReference type="PANTHER" id="PTHR33069:SF3">
    <property type="entry name" value="DYNEIN HEAVY CHAIN TAIL DOMAIN-CONTAINING PROTEIN"/>
    <property type="match status" value="1"/>
</dbReference>
<protein>
    <submittedName>
        <fullName evidence="1">Uncharacterized protein</fullName>
    </submittedName>
</protein>
<gene>
    <name evidence="1" type="ORF">PSTG_13059</name>
</gene>